<dbReference type="GO" id="GO:0005829">
    <property type="term" value="C:cytosol"/>
    <property type="evidence" value="ECO:0007669"/>
    <property type="project" value="TreeGrafter"/>
</dbReference>
<evidence type="ECO:0000256" key="2">
    <source>
        <dbReference type="ARBA" id="ARBA00010529"/>
    </source>
</evidence>
<keyword evidence="4 7" id="KW-0238">DNA-binding</keyword>
<evidence type="ECO:0000313" key="8">
    <source>
        <dbReference type="Proteomes" id="UP000054618"/>
    </source>
</evidence>
<dbReference type="Pfam" id="PF00216">
    <property type="entry name" value="Bac_DNA_binding"/>
    <property type="match status" value="1"/>
</dbReference>
<dbReference type="RefSeq" id="WP_058507663.1">
    <property type="nucleotide sequence ID" value="NZ_CAAAIK010000001.1"/>
</dbReference>
<dbReference type="EMBL" id="MVJN01000009">
    <property type="protein sequence ID" value="RAP35467.1"/>
    <property type="molecule type" value="Genomic_DNA"/>
</dbReference>
<evidence type="ECO:0000313" key="6">
    <source>
        <dbReference type="EMBL" id="KTD50234.1"/>
    </source>
</evidence>
<dbReference type="PATRIC" id="fig|45073.5.peg.1646"/>
<reference evidence="7 9" key="2">
    <citation type="submission" date="2017-02" db="EMBL/GenBank/DDBJ databases">
        <title>Legionella quilivanii strain from human: case report and whole genome sequencing analysis.</title>
        <authorList>
            <person name="Lalancette C."/>
            <person name="Leduc J.-M."/>
            <person name="Levesque S."/>
            <person name="Fournier E."/>
            <person name="Saoud J."/>
            <person name="Faucher S.P."/>
            <person name="Bernard K."/>
            <person name="Martineau C."/>
            <person name="Longtin J."/>
        </authorList>
    </citation>
    <scope>NUCLEOTIDE SEQUENCE [LARGE SCALE GENOMIC DNA]</scope>
    <source>
        <strain evidence="7 9">ID143958</strain>
    </source>
</reference>
<gene>
    <name evidence="7" type="ORF">B1207_12265</name>
    <name evidence="6" type="ORF">Lqui_1559</name>
</gene>
<dbReference type="Proteomes" id="UP000249458">
    <property type="component" value="Unassembled WGS sequence"/>
</dbReference>
<sequence length="92" mass="9639">MNKTELVEAIASGSGVTKADAGRVLEVFMSTIIDALKSGDQVVLPGFGSFSTGNRSARVGRNPQTGEQIEIKASRVAKFKAGKSLKEAVQEA</sequence>
<evidence type="ECO:0000256" key="5">
    <source>
        <dbReference type="RuleBase" id="RU003939"/>
    </source>
</evidence>
<dbReference type="InterPro" id="IPR000119">
    <property type="entry name" value="Hist_DNA-bd"/>
</dbReference>
<dbReference type="GO" id="GO:0030527">
    <property type="term" value="F:structural constituent of chromatin"/>
    <property type="evidence" value="ECO:0007669"/>
    <property type="project" value="InterPro"/>
</dbReference>
<dbReference type="STRING" id="45073.Lqui_1559"/>
<dbReference type="PANTHER" id="PTHR33175">
    <property type="entry name" value="DNA-BINDING PROTEIN HU"/>
    <property type="match status" value="1"/>
</dbReference>
<evidence type="ECO:0000313" key="7">
    <source>
        <dbReference type="EMBL" id="RAP35467.1"/>
    </source>
</evidence>
<dbReference type="PANTHER" id="PTHR33175:SF3">
    <property type="entry name" value="DNA-BINDING PROTEIN HU-BETA"/>
    <property type="match status" value="1"/>
</dbReference>
<dbReference type="InterPro" id="IPR010992">
    <property type="entry name" value="IHF-like_DNA-bd_dom_sf"/>
</dbReference>
<dbReference type="GO" id="GO:0003677">
    <property type="term" value="F:DNA binding"/>
    <property type="evidence" value="ECO:0007669"/>
    <property type="project" value="UniProtKB-KW"/>
</dbReference>
<dbReference type="Gene3D" id="4.10.520.10">
    <property type="entry name" value="IHF-like DNA-binding proteins"/>
    <property type="match status" value="1"/>
</dbReference>
<comment type="caution">
    <text evidence="6">The sequence shown here is derived from an EMBL/GenBank/DDBJ whole genome shotgun (WGS) entry which is preliminary data.</text>
</comment>
<dbReference type="AlphaFoldDB" id="A0A0W0Y0A8"/>
<dbReference type="OrthoDB" id="9799835at2"/>
<comment type="similarity">
    <text evidence="2 5">Belongs to the bacterial histone-like protein family.</text>
</comment>
<proteinExistence type="inferred from homology"/>
<keyword evidence="3" id="KW-0226">DNA condensation</keyword>
<reference evidence="6 8" key="1">
    <citation type="submission" date="2015-11" db="EMBL/GenBank/DDBJ databases">
        <title>Genomic analysis of 38 Legionella species identifies large and diverse effector repertoires.</title>
        <authorList>
            <person name="Burstein D."/>
            <person name="Amaro F."/>
            <person name="Zusman T."/>
            <person name="Lifshitz Z."/>
            <person name="Cohen O."/>
            <person name="Gilbert J.A."/>
            <person name="Pupko T."/>
            <person name="Shuman H.A."/>
            <person name="Segal G."/>
        </authorList>
    </citation>
    <scope>NUCLEOTIDE SEQUENCE [LARGE SCALE GENOMIC DNA]</scope>
    <source>
        <strain evidence="6 8">CDC#1442-AUS-E</strain>
    </source>
</reference>
<dbReference type="PROSITE" id="PS00045">
    <property type="entry name" value="HISTONE_LIKE"/>
    <property type="match status" value="1"/>
</dbReference>
<organism evidence="6 8">
    <name type="scientific">Legionella quinlivanii</name>
    <dbReference type="NCBI Taxonomy" id="45073"/>
    <lineage>
        <taxon>Bacteria</taxon>
        <taxon>Pseudomonadati</taxon>
        <taxon>Pseudomonadota</taxon>
        <taxon>Gammaproteobacteria</taxon>
        <taxon>Legionellales</taxon>
        <taxon>Legionellaceae</taxon>
        <taxon>Legionella</taxon>
    </lineage>
</organism>
<dbReference type="SUPFAM" id="SSF47729">
    <property type="entry name" value="IHF-like DNA-binding proteins"/>
    <property type="match status" value="1"/>
</dbReference>
<name>A0A0W0Y0A8_9GAMM</name>
<evidence type="ECO:0000256" key="4">
    <source>
        <dbReference type="ARBA" id="ARBA00023125"/>
    </source>
</evidence>
<evidence type="ECO:0000313" key="9">
    <source>
        <dbReference type="Proteomes" id="UP000249458"/>
    </source>
</evidence>
<dbReference type="Proteomes" id="UP000054618">
    <property type="component" value="Unassembled WGS sequence"/>
</dbReference>
<evidence type="ECO:0000256" key="3">
    <source>
        <dbReference type="ARBA" id="ARBA00023067"/>
    </source>
</evidence>
<keyword evidence="8" id="KW-1185">Reference proteome</keyword>
<dbReference type="CDD" id="cd13831">
    <property type="entry name" value="HU"/>
    <property type="match status" value="1"/>
</dbReference>
<evidence type="ECO:0000256" key="1">
    <source>
        <dbReference type="ARBA" id="ARBA00003819"/>
    </source>
</evidence>
<dbReference type="SMART" id="SM00411">
    <property type="entry name" value="BHL"/>
    <property type="match status" value="1"/>
</dbReference>
<dbReference type="PRINTS" id="PR01727">
    <property type="entry name" value="DNABINDINGHU"/>
</dbReference>
<dbReference type="InterPro" id="IPR020816">
    <property type="entry name" value="Histone-like_DNA-bd_CS"/>
</dbReference>
<protein>
    <submittedName>
        <fullName evidence="7">DNA-binding protein</fullName>
    </submittedName>
    <submittedName>
        <fullName evidence="6">HupB DNA binding protein HU-beta</fullName>
    </submittedName>
</protein>
<dbReference type="GO" id="GO:0030261">
    <property type="term" value="P:chromosome condensation"/>
    <property type="evidence" value="ECO:0007669"/>
    <property type="project" value="UniProtKB-KW"/>
</dbReference>
<comment type="function">
    <text evidence="1">Histone-like DNA-binding protein which is capable of wrapping DNA to stabilize it, and thus to prevent its denaturation under extreme environmental conditions.</text>
</comment>
<dbReference type="EMBL" id="LNYS01000008">
    <property type="protein sequence ID" value="KTD50234.1"/>
    <property type="molecule type" value="Genomic_DNA"/>
</dbReference>
<accession>A0A0W0Y0A8</accession>